<feature type="region of interest" description="Disordered" evidence="2">
    <location>
        <begin position="1"/>
        <end position="22"/>
    </location>
</feature>
<evidence type="ECO:0008006" key="5">
    <source>
        <dbReference type="Google" id="ProtNLM"/>
    </source>
</evidence>
<dbReference type="PANTHER" id="PTHR36170:SF1">
    <property type="entry name" value="CENTROSOMAL PROTEIN OF 89 KDA"/>
    <property type="match status" value="1"/>
</dbReference>
<evidence type="ECO:0000256" key="2">
    <source>
        <dbReference type="SAM" id="MobiDB-lite"/>
    </source>
</evidence>
<keyword evidence="4" id="KW-1185">Reference proteome</keyword>
<dbReference type="GO" id="GO:0097539">
    <property type="term" value="C:ciliary transition fiber"/>
    <property type="evidence" value="ECO:0007669"/>
    <property type="project" value="TreeGrafter"/>
</dbReference>
<evidence type="ECO:0000313" key="3">
    <source>
        <dbReference type="EMBL" id="CAH0772443.1"/>
    </source>
</evidence>
<dbReference type="PANTHER" id="PTHR36170">
    <property type="entry name" value="CENTROSOMAL PROTEIN OF 89 KDA"/>
    <property type="match status" value="1"/>
</dbReference>
<protein>
    <recommendedName>
        <fullName evidence="5">Centrosomal protein of 89 kDa</fullName>
    </recommendedName>
</protein>
<dbReference type="InterPro" id="IPR033545">
    <property type="entry name" value="CEP89"/>
</dbReference>
<dbReference type="GO" id="GO:0005814">
    <property type="term" value="C:centriole"/>
    <property type="evidence" value="ECO:0007669"/>
    <property type="project" value="InterPro"/>
</dbReference>
<dbReference type="GO" id="GO:0060271">
    <property type="term" value="P:cilium assembly"/>
    <property type="evidence" value="ECO:0007669"/>
    <property type="project" value="InterPro"/>
</dbReference>
<dbReference type="AlphaFoldDB" id="A0A9P0G494"/>
<organism evidence="3 4">
    <name type="scientific">Bemisia tabaci</name>
    <name type="common">Sweetpotato whitefly</name>
    <name type="synonym">Aleurodes tabaci</name>
    <dbReference type="NCBI Taxonomy" id="7038"/>
    <lineage>
        <taxon>Eukaryota</taxon>
        <taxon>Metazoa</taxon>
        <taxon>Ecdysozoa</taxon>
        <taxon>Arthropoda</taxon>
        <taxon>Hexapoda</taxon>
        <taxon>Insecta</taxon>
        <taxon>Pterygota</taxon>
        <taxon>Neoptera</taxon>
        <taxon>Paraneoptera</taxon>
        <taxon>Hemiptera</taxon>
        <taxon>Sternorrhyncha</taxon>
        <taxon>Aleyrodoidea</taxon>
        <taxon>Aleyrodidae</taxon>
        <taxon>Aleyrodinae</taxon>
        <taxon>Bemisia</taxon>
    </lineage>
</organism>
<dbReference type="Proteomes" id="UP001152759">
    <property type="component" value="Chromosome 5"/>
</dbReference>
<keyword evidence="1" id="KW-0175">Coiled coil</keyword>
<dbReference type="EMBL" id="OU963866">
    <property type="protein sequence ID" value="CAH0772443.1"/>
    <property type="molecule type" value="Genomic_DNA"/>
</dbReference>
<proteinExistence type="predicted"/>
<sequence>MQVVVNHSTRKSSNSSDDPFMERDAFKNDGFGLKAFMQSSELPTQRLASEALSATMPPKPMRRKFQTHGKNPLRRFSFDQSLLEVKSNCHGHHHKPSRHWLMNEIKRLKEENETLQQQTTPETQQGPPDECTSLKRRLEESNNVRANLEKQISELLKANESYSQTSESQKKKIDELKQDVFILKNLVYRLNVELEKYQDKVRNLKNQIDATDDCHTVTEDSGVGDAKLIHQTAKSDAKPHVPSWTRSEIHAVAPLLKAYQESLDEKDELIQNYQKSLDTFAGRCKEIVAENEKLHAELQGAYKKGEVSYAEWESVQQDAAFTREQNVLLMRQAKLHQNKIKELREIYQTNLAEIAVDRDQLQEKWQTARSELLVLRGRFSVLSDEHDKLKEEHDSRVPAAVHTAAVNEVKRLFEELKTRYEEERETLCRKVATLECDRPQLDSQVTTLTIERSQFQQQTKMLEHQLKLYKAKCDQLQKHVKTMELSRIAAKRHLIRVMTFAREIIAEQEEFGSKSSNPGQDAHLNAKVESLRRQLKEVEDSVSKELEFLDEKLRAKATGLNAMKRGLEQELQCLQAEVRQRDDVITELKKQRYTSKINVHHQRFFLPLLINHQKLESCI</sequence>
<dbReference type="GO" id="GO:0007268">
    <property type="term" value="P:chemical synaptic transmission"/>
    <property type="evidence" value="ECO:0007669"/>
    <property type="project" value="InterPro"/>
</dbReference>
<feature type="region of interest" description="Disordered" evidence="2">
    <location>
        <begin position="112"/>
        <end position="132"/>
    </location>
</feature>
<reference evidence="3" key="1">
    <citation type="submission" date="2021-12" db="EMBL/GenBank/DDBJ databases">
        <authorList>
            <person name="King R."/>
        </authorList>
    </citation>
    <scope>NUCLEOTIDE SEQUENCE</scope>
</reference>
<feature type="coiled-coil region" evidence="1">
    <location>
        <begin position="521"/>
        <end position="591"/>
    </location>
</feature>
<accession>A0A9P0G494</accession>
<feature type="coiled-coil region" evidence="1">
    <location>
        <begin position="406"/>
        <end position="479"/>
    </location>
</feature>
<evidence type="ECO:0000256" key="1">
    <source>
        <dbReference type="SAM" id="Coils"/>
    </source>
</evidence>
<evidence type="ECO:0000313" key="4">
    <source>
        <dbReference type="Proteomes" id="UP001152759"/>
    </source>
</evidence>
<gene>
    <name evidence="3" type="ORF">BEMITA_LOCUS9049</name>
</gene>
<feature type="compositionally biased region" description="Low complexity" evidence="2">
    <location>
        <begin position="114"/>
        <end position="125"/>
    </location>
</feature>
<name>A0A9P0G494_BEMTA</name>
<dbReference type="GO" id="GO:0045202">
    <property type="term" value="C:synapse"/>
    <property type="evidence" value="ECO:0007669"/>
    <property type="project" value="GOC"/>
</dbReference>
<dbReference type="GO" id="GO:0007005">
    <property type="term" value="P:mitochondrion organization"/>
    <property type="evidence" value="ECO:0007669"/>
    <property type="project" value="InterPro"/>
</dbReference>
<feature type="compositionally biased region" description="Polar residues" evidence="2">
    <location>
        <begin position="1"/>
        <end position="17"/>
    </location>
</feature>